<keyword evidence="3" id="KW-1185">Reference proteome</keyword>
<protein>
    <submittedName>
        <fullName evidence="2">Uncharacterized protein</fullName>
    </submittedName>
</protein>
<reference evidence="2" key="1">
    <citation type="submission" date="2020-07" db="EMBL/GenBank/DDBJ databases">
        <title>The High-quality genome of the commercially important snow crab, Chionoecetes opilio.</title>
        <authorList>
            <person name="Jeong J.-H."/>
            <person name="Ryu S."/>
        </authorList>
    </citation>
    <scope>NUCLEOTIDE SEQUENCE</scope>
    <source>
        <strain evidence="2">MADBK_172401_WGS</strain>
        <tissue evidence="2">Digestive gland</tissue>
    </source>
</reference>
<dbReference type="EMBL" id="JACEEZ010005926">
    <property type="protein sequence ID" value="KAG0725175.1"/>
    <property type="molecule type" value="Genomic_DNA"/>
</dbReference>
<evidence type="ECO:0000256" key="1">
    <source>
        <dbReference type="SAM" id="MobiDB-lite"/>
    </source>
</evidence>
<dbReference type="Proteomes" id="UP000770661">
    <property type="component" value="Unassembled WGS sequence"/>
</dbReference>
<gene>
    <name evidence="2" type="ORF">GWK47_004766</name>
</gene>
<feature type="compositionally biased region" description="Polar residues" evidence="1">
    <location>
        <begin position="57"/>
        <end position="68"/>
    </location>
</feature>
<proteinExistence type="predicted"/>
<evidence type="ECO:0000313" key="2">
    <source>
        <dbReference type="EMBL" id="KAG0725175.1"/>
    </source>
</evidence>
<feature type="region of interest" description="Disordered" evidence="1">
    <location>
        <begin position="36"/>
        <end position="105"/>
    </location>
</feature>
<sequence length="241" mass="26345">MDRMQGPIEKLSSTEVVRVLGTGPYSCCPSASIMKKLKPSAGSTKVRKKAKKRQSEGTRSPTPSSRTLGVTVRHRSPCHFFLHESPQTEDTDFHRRPKGPEENVPPLLNVLISSTLRPTPTLPARVKRRCLCFSSEKAEDHVGGGSSMTMVKLTSRGAHHVFSALASRPGSAESSNLVPFADNTRKVLRKETAEAAVKDYRNQVQEHDAVIHPSLGPGNSCPDQEVKSCRSLGHRLSPVHP</sequence>
<dbReference type="AlphaFoldDB" id="A0A8J5D1H6"/>
<organism evidence="2 3">
    <name type="scientific">Chionoecetes opilio</name>
    <name type="common">Atlantic snow crab</name>
    <name type="synonym">Cancer opilio</name>
    <dbReference type="NCBI Taxonomy" id="41210"/>
    <lineage>
        <taxon>Eukaryota</taxon>
        <taxon>Metazoa</taxon>
        <taxon>Ecdysozoa</taxon>
        <taxon>Arthropoda</taxon>
        <taxon>Crustacea</taxon>
        <taxon>Multicrustacea</taxon>
        <taxon>Malacostraca</taxon>
        <taxon>Eumalacostraca</taxon>
        <taxon>Eucarida</taxon>
        <taxon>Decapoda</taxon>
        <taxon>Pleocyemata</taxon>
        <taxon>Brachyura</taxon>
        <taxon>Eubrachyura</taxon>
        <taxon>Majoidea</taxon>
        <taxon>Majidae</taxon>
        <taxon>Chionoecetes</taxon>
    </lineage>
</organism>
<feature type="compositionally biased region" description="Basic and acidic residues" evidence="1">
    <location>
        <begin position="91"/>
        <end position="101"/>
    </location>
</feature>
<comment type="caution">
    <text evidence="2">The sequence shown here is derived from an EMBL/GenBank/DDBJ whole genome shotgun (WGS) entry which is preliminary data.</text>
</comment>
<evidence type="ECO:0000313" key="3">
    <source>
        <dbReference type="Proteomes" id="UP000770661"/>
    </source>
</evidence>
<accession>A0A8J5D1H6</accession>
<name>A0A8J5D1H6_CHIOP</name>